<proteinExistence type="predicted"/>
<comment type="caution">
    <text evidence="2">The sequence shown here is derived from an EMBL/GenBank/DDBJ whole genome shotgun (WGS) entry which is preliminary data.</text>
</comment>
<keyword evidence="3" id="KW-1185">Reference proteome</keyword>
<name>A0ABT5KGA5_9BURK</name>
<dbReference type="Proteomes" id="UP001221189">
    <property type="component" value="Unassembled WGS sequence"/>
</dbReference>
<dbReference type="RefSeq" id="WP_273601124.1">
    <property type="nucleotide sequence ID" value="NZ_JAQQXT010000009.1"/>
</dbReference>
<gene>
    <name evidence="2" type="ORF">PRZ03_15320</name>
</gene>
<accession>A0ABT5KGA5</accession>
<dbReference type="EMBL" id="JAQQXT010000009">
    <property type="protein sequence ID" value="MDC8772955.1"/>
    <property type="molecule type" value="Genomic_DNA"/>
</dbReference>
<sequence>MAEFFKSSTLWVIDFRYQGRARRWFKAFERSLDASAIAACLNEELRELYADRTQLVAVQPANEEEEAQYLRGEEPKNQYCPTRRG</sequence>
<protein>
    <submittedName>
        <fullName evidence="2">Uncharacterized protein</fullName>
    </submittedName>
</protein>
<evidence type="ECO:0000313" key="2">
    <source>
        <dbReference type="EMBL" id="MDC8772955.1"/>
    </source>
</evidence>
<feature type="region of interest" description="Disordered" evidence="1">
    <location>
        <begin position="66"/>
        <end position="85"/>
    </location>
</feature>
<organism evidence="2 3">
    <name type="scientific">Roseateles albus</name>
    <dbReference type="NCBI Taxonomy" id="2987525"/>
    <lineage>
        <taxon>Bacteria</taxon>
        <taxon>Pseudomonadati</taxon>
        <taxon>Pseudomonadota</taxon>
        <taxon>Betaproteobacteria</taxon>
        <taxon>Burkholderiales</taxon>
        <taxon>Sphaerotilaceae</taxon>
        <taxon>Roseateles</taxon>
    </lineage>
</organism>
<evidence type="ECO:0000256" key="1">
    <source>
        <dbReference type="SAM" id="MobiDB-lite"/>
    </source>
</evidence>
<evidence type="ECO:0000313" key="3">
    <source>
        <dbReference type="Proteomes" id="UP001221189"/>
    </source>
</evidence>
<reference evidence="2 3" key="1">
    <citation type="submission" date="2022-10" db="EMBL/GenBank/DDBJ databases">
        <title>Paucibacter sp. hw1 Genome sequencing.</title>
        <authorList>
            <person name="Park S."/>
        </authorList>
    </citation>
    <scope>NUCLEOTIDE SEQUENCE [LARGE SCALE GENOMIC DNA]</scope>
    <source>
        <strain evidence="3">hw1</strain>
    </source>
</reference>